<reference evidence="6 7" key="1">
    <citation type="submission" date="2019-03" db="EMBL/GenBank/DDBJ databases">
        <title>Genomic Encyclopedia of Type Strains, Phase IV (KMG-IV): sequencing the most valuable type-strain genomes for metagenomic binning, comparative biology and taxonomic classification.</title>
        <authorList>
            <person name="Goeker M."/>
        </authorList>
    </citation>
    <scope>NUCLEOTIDE SEQUENCE [LARGE SCALE GENOMIC DNA]</scope>
    <source>
        <strain evidence="6 7">DSM 7445</strain>
    </source>
</reference>
<sequence length="1311" mass="138643">MPPRRSRAWLISAIVILALLALLGWLGGTTGGARTVLSVAASITGGKLQAQGIAGRLIGPLQARQLRLQGTGMDTELQDVRLDWRPQALFQGHLHVTSLRVGTILLRQRIGQPSEPASMPADLSLPLKLTVERLQVDRGTLNWGALNVIELGGFSMRMDYDKNRYRFTLDKLAASSMAAASSDAAGKATPDGLRGDLQGQLTLADAKPYALSGEFHARADARANEQDIAGTGQIRLDGSLAQLQAAVDLAIGAASVKGQATLQPFGDAPLQNARIQAQNLDLAAFLATLPQTRIDGTLVADDNDGTLTITNQEAGTYDAGRLPLRSLSTRFRQDAEGLYLDSIVASLGTAKQAAGELQGSGRLFRGALNLAVTTASLDLHRLDERMLETHLTGSAGIRHESGRQEFNLDMVEPLQRRRLALSAQAMLANEALALERASLKLGDGELRASGKLQLNGKREFAADGNVTRFHLQDLGQFAKLPDLYLNGKFSLRGALSPQPSADLDFAIADSRLAGQPLKGEGRASLRADSLDIPKLMLVAGANRLDVAGRLEADRGDLRYTLEAPKLDQIGPEFAGSLQVSGNARGSFIRPLIIAQWQAASLRLPGMTQLESSQGKGEVQLDRKASLIVSRVELEAVAKGLVSGALQAQDLNAAVRFAPPADAPLVLQLQAQQLTLAGNRIDSINIDTQGTTGRHTITAKLAQPGQQWQVQAAGALQAQKMRWQGSIEQFNATGRLQAQLAAPSPLDVSPQRIDLRQFRMTMDGALLAIEQFSRDEKGMQTSGRFEQLPLASLLAYLQPQPDIRTDLQFGGEWNVTLAGTPRGSILIRRERGDLSTRGAAPVTLGLQRLEARANADNGKLQLELHADGSNLGTIDINTGVAMDNSVRMGITPQSALSGTARISVPSLRWVAPLLAPTAIAEGSVNGEVQLAGNVGTPRLAGQIKGQLLRLALPDLGVDLRGGSLDASFQDTRLLLQSLAFVSNGGQLAVSGPIDLAGTQPDAQLAIKSDRYPLLTRSDRKLVISGNGNVVYREGRLQASGGFFADSGFFDLGQADKPSLSDDVVIAGQKSSKPSAPPALDVVIGLGEGVTVRGHGLNAVLVGQVQFKNNTGEALKAQGAMRVERGTFAAYGRELSIEKGLLYFNGAPGNPGLDILAMRRGQQVEAGVAVLGTARSPRIVLVSEPPVADAEKLSWLVLGRGLDATTGGGDLAALQGAAGALLGQGAAAGVQAGLASALGLDQLSLGTSSGTLQQRIITAGKQVSSRLHIGIEQGLESASSVLLLRYTISRKLTLEIDTGTRTAFSIFYNFAFD</sequence>
<dbReference type="RefSeq" id="WP_165973719.1">
    <property type="nucleotide sequence ID" value="NZ_SLZQ01000002.1"/>
</dbReference>
<dbReference type="EMBL" id="SLZQ01000002">
    <property type="protein sequence ID" value="TCS38459.1"/>
    <property type="molecule type" value="Genomic_DNA"/>
</dbReference>
<evidence type="ECO:0000259" key="5">
    <source>
        <dbReference type="Pfam" id="PF04357"/>
    </source>
</evidence>
<comment type="caution">
    <text evidence="6">The sequence shown here is derived from an EMBL/GenBank/DDBJ whole genome shotgun (WGS) entry which is preliminary data.</text>
</comment>
<accession>A0A4R3I3G2</accession>
<dbReference type="GO" id="GO:0005886">
    <property type="term" value="C:plasma membrane"/>
    <property type="evidence" value="ECO:0007669"/>
    <property type="project" value="InterPro"/>
</dbReference>
<evidence type="ECO:0000256" key="3">
    <source>
        <dbReference type="ARBA" id="ARBA00022989"/>
    </source>
</evidence>
<feature type="domain" description="Translocation and assembly module TamB C-terminal" evidence="5">
    <location>
        <begin position="981"/>
        <end position="1310"/>
    </location>
</feature>
<dbReference type="Pfam" id="PF04357">
    <property type="entry name" value="TamB"/>
    <property type="match status" value="1"/>
</dbReference>
<keyword evidence="3" id="KW-1133">Transmembrane helix</keyword>
<evidence type="ECO:0000256" key="2">
    <source>
        <dbReference type="ARBA" id="ARBA00022692"/>
    </source>
</evidence>
<organism evidence="6 7">
    <name type="scientific">Paucimonas lemoignei</name>
    <name type="common">Pseudomonas lemoignei</name>
    <dbReference type="NCBI Taxonomy" id="29443"/>
    <lineage>
        <taxon>Bacteria</taxon>
        <taxon>Pseudomonadati</taxon>
        <taxon>Pseudomonadota</taxon>
        <taxon>Betaproteobacteria</taxon>
        <taxon>Burkholderiales</taxon>
        <taxon>Burkholderiaceae</taxon>
        <taxon>Paucimonas</taxon>
    </lineage>
</organism>
<proteinExistence type="predicted"/>
<dbReference type="PANTHER" id="PTHR36985:SF1">
    <property type="entry name" value="TRANSLOCATION AND ASSEMBLY MODULE SUBUNIT TAMB"/>
    <property type="match status" value="1"/>
</dbReference>
<keyword evidence="4" id="KW-0472">Membrane</keyword>
<evidence type="ECO:0000313" key="7">
    <source>
        <dbReference type="Proteomes" id="UP000295382"/>
    </source>
</evidence>
<protein>
    <submittedName>
        <fullName evidence="6">Autotransporter secretion inner membrane protein TamB</fullName>
    </submittedName>
</protein>
<dbReference type="InterPro" id="IPR007452">
    <property type="entry name" value="TamB_C"/>
</dbReference>
<dbReference type="Proteomes" id="UP000295382">
    <property type="component" value="Unassembled WGS sequence"/>
</dbReference>
<evidence type="ECO:0000256" key="4">
    <source>
        <dbReference type="ARBA" id="ARBA00023136"/>
    </source>
</evidence>
<evidence type="ECO:0000313" key="6">
    <source>
        <dbReference type="EMBL" id="TCS38459.1"/>
    </source>
</evidence>
<dbReference type="PANTHER" id="PTHR36985">
    <property type="entry name" value="TRANSLOCATION AND ASSEMBLY MODULE SUBUNIT TAMB"/>
    <property type="match status" value="1"/>
</dbReference>
<dbReference type="GO" id="GO:0097347">
    <property type="term" value="C:TAM protein secretion complex"/>
    <property type="evidence" value="ECO:0007669"/>
    <property type="project" value="TreeGrafter"/>
</dbReference>
<name>A0A4R3I3G2_PAULE</name>
<keyword evidence="7" id="KW-1185">Reference proteome</keyword>
<evidence type="ECO:0000256" key="1">
    <source>
        <dbReference type="ARBA" id="ARBA00004167"/>
    </source>
</evidence>
<gene>
    <name evidence="6" type="ORF">EDC30_102198</name>
</gene>
<comment type="subcellular location">
    <subcellularLocation>
        <location evidence="1">Membrane</location>
        <topology evidence="1">Single-pass membrane protein</topology>
    </subcellularLocation>
</comment>
<dbReference type="GO" id="GO:0009306">
    <property type="term" value="P:protein secretion"/>
    <property type="evidence" value="ECO:0007669"/>
    <property type="project" value="InterPro"/>
</dbReference>
<keyword evidence="2" id="KW-0812">Transmembrane</keyword>